<feature type="transmembrane region" description="Helical" evidence="2">
    <location>
        <begin position="422"/>
        <end position="442"/>
    </location>
</feature>
<evidence type="ECO:0000313" key="5">
    <source>
        <dbReference type="Proteomes" id="UP001275084"/>
    </source>
</evidence>
<evidence type="ECO:0000313" key="4">
    <source>
        <dbReference type="EMBL" id="KAK3346333.1"/>
    </source>
</evidence>
<evidence type="ECO:0000256" key="3">
    <source>
        <dbReference type="SAM" id="SignalP"/>
    </source>
</evidence>
<name>A0AAJ0HB38_9PEZI</name>
<dbReference type="Proteomes" id="UP001275084">
    <property type="component" value="Unassembled WGS sequence"/>
</dbReference>
<keyword evidence="2" id="KW-0472">Membrane</keyword>
<dbReference type="AlphaFoldDB" id="A0AAJ0HB38"/>
<feature type="transmembrane region" description="Helical" evidence="2">
    <location>
        <begin position="262"/>
        <end position="287"/>
    </location>
</feature>
<protein>
    <submittedName>
        <fullName evidence="4">Uncharacterized protein</fullName>
    </submittedName>
</protein>
<reference evidence="4" key="2">
    <citation type="submission" date="2023-06" db="EMBL/GenBank/DDBJ databases">
        <authorList>
            <consortium name="Lawrence Berkeley National Laboratory"/>
            <person name="Haridas S."/>
            <person name="Hensen N."/>
            <person name="Bonometti L."/>
            <person name="Westerberg I."/>
            <person name="Brannstrom I.O."/>
            <person name="Guillou S."/>
            <person name="Cros-Aarteil S."/>
            <person name="Calhoun S."/>
            <person name="Kuo A."/>
            <person name="Mondo S."/>
            <person name="Pangilinan J."/>
            <person name="Riley R."/>
            <person name="Labutti K."/>
            <person name="Andreopoulos B."/>
            <person name="Lipzen A."/>
            <person name="Chen C."/>
            <person name="Yanf M."/>
            <person name="Daum C."/>
            <person name="Ng V."/>
            <person name="Clum A."/>
            <person name="Steindorff A."/>
            <person name="Ohm R."/>
            <person name="Martin F."/>
            <person name="Silar P."/>
            <person name="Natvig D."/>
            <person name="Lalanne C."/>
            <person name="Gautier V."/>
            <person name="Ament-Velasquez S.L."/>
            <person name="Kruys A."/>
            <person name="Hutchinson M.I."/>
            <person name="Powell A.J."/>
            <person name="Barry K."/>
            <person name="Miller A.N."/>
            <person name="Grigoriev I.V."/>
            <person name="Debuchy R."/>
            <person name="Gladieux P."/>
            <person name="Thoren M.H."/>
            <person name="Johannesson H."/>
        </authorList>
    </citation>
    <scope>NUCLEOTIDE SEQUENCE</scope>
    <source>
        <strain evidence="4">CBS 955.72</strain>
    </source>
</reference>
<keyword evidence="2" id="KW-1133">Transmembrane helix</keyword>
<dbReference type="EMBL" id="JAUIQD010000006">
    <property type="protein sequence ID" value="KAK3346333.1"/>
    <property type="molecule type" value="Genomic_DNA"/>
</dbReference>
<keyword evidence="2" id="KW-0812">Transmembrane</keyword>
<feature type="compositionally biased region" description="Basic and acidic residues" evidence="1">
    <location>
        <begin position="182"/>
        <end position="234"/>
    </location>
</feature>
<proteinExistence type="predicted"/>
<feature type="chain" id="PRO_5042460176" evidence="3">
    <location>
        <begin position="22"/>
        <end position="819"/>
    </location>
</feature>
<evidence type="ECO:0000256" key="1">
    <source>
        <dbReference type="SAM" id="MobiDB-lite"/>
    </source>
</evidence>
<feature type="transmembrane region" description="Helical" evidence="2">
    <location>
        <begin position="61"/>
        <end position="82"/>
    </location>
</feature>
<feature type="signal peptide" evidence="3">
    <location>
        <begin position="1"/>
        <end position="21"/>
    </location>
</feature>
<comment type="caution">
    <text evidence="4">The sequence shown here is derived from an EMBL/GenBank/DDBJ whole genome shotgun (WGS) entry which is preliminary data.</text>
</comment>
<feature type="transmembrane region" description="Helical" evidence="2">
    <location>
        <begin position="398"/>
        <end position="416"/>
    </location>
</feature>
<feature type="transmembrane region" description="Helical" evidence="2">
    <location>
        <begin position="299"/>
        <end position="322"/>
    </location>
</feature>
<gene>
    <name evidence="4" type="ORF">B0T25DRAFT_461123</name>
</gene>
<reference evidence="4" key="1">
    <citation type="journal article" date="2023" name="Mol. Phylogenet. Evol.">
        <title>Genome-scale phylogeny and comparative genomics of the fungal order Sordariales.</title>
        <authorList>
            <person name="Hensen N."/>
            <person name="Bonometti L."/>
            <person name="Westerberg I."/>
            <person name="Brannstrom I.O."/>
            <person name="Guillou S."/>
            <person name="Cros-Aarteil S."/>
            <person name="Calhoun S."/>
            <person name="Haridas S."/>
            <person name="Kuo A."/>
            <person name="Mondo S."/>
            <person name="Pangilinan J."/>
            <person name="Riley R."/>
            <person name="LaButti K."/>
            <person name="Andreopoulos B."/>
            <person name="Lipzen A."/>
            <person name="Chen C."/>
            <person name="Yan M."/>
            <person name="Daum C."/>
            <person name="Ng V."/>
            <person name="Clum A."/>
            <person name="Steindorff A."/>
            <person name="Ohm R.A."/>
            <person name="Martin F."/>
            <person name="Silar P."/>
            <person name="Natvig D.O."/>
            <person name="Lalanne C."/>
            <person name="Gautier V."/>
            <person name="Ament-Velasquez S.L."/>
            <person name="Kruys A."/>
            <person name="Hutchinson M.I."/>
            <person name="Powell A.J."/>
            <person name="Barry K."/>
            <person name="Miller A.N."/>
            <person name="Grigoriev I.V."/>
            <person name="Debuchy R."/>
            <person name="Gladieux P."/>
            <person name="Hiltunen Thoren M."/>
            <person name="Johannesson H."/>
        </authorList>
    </citation>
    <scope>NUCLEOTIDE SEQUENCE</scope>
    <source>
        <strain evidence="4">CBS 955.72</strain>
    </source>
</reference>
<feature type="non-terminal residue" evidence="4">
    <location>
        <position position="819"/>
    </location>
</feature>
<keyword evidence="3" id="KW-0732">Signal</keyword>
<organism evidence="4 5">
    <name type="scientific">Lasiosphaeria hispida</name>
    <dbReference type="NCBI Taxonomy" id="260671"/>
    <lineage>
        <taxon>Eukaryota</taxon>
        <taxon>Fungi</taxon>
        <taxon>Dikarya</taxon>
        <taxon>Ascomycota</taxon>
        <taxon>Pezizomycotina</taxon>
        <taxon>Sordariomycetes</taxon>
        <taxon>Sordariomycetidae</taxon>
        <taxon>Sordariales</taxon>
        <taxon>Lasiosphaeriaceae</taxon>
        <taxon>Lasiosphaeria</taxon>
    </lineage>
</organism>
<feature type="region of interest" description="Disordered" evidence="1">
    <location>
        <begin position="142"/>
        <end position="235"/>
    </location>
</feature>
<accession>A0AAJ0HB38</accession>
<keyword evidence="5" id="KW-1185">Reference proteome</keyword>
<evidence type="ECO:0000256" key="2">
    <source>
        <dbReference type="SAM" id="Phobius"/>
    </source>
</evidence>
<feature type="compositionally biased region" description="Polar residues" evidence="1">
    <location>
        <begin position="149"/>
        <end position="166"/>
    </location>
</feature>
<sequence>MLAAEKLRLLVGVCIVTSVAADTGDDFSNNLFTDLAPLLVLFGERVTMQFMSQSMGWADNIILAMAPLGIITAIVGAIRVGGPSWLKAIIGRARESRAIPESELMSSTSNEVCELWNGQEIVRVMGSGPIREFIILLPVSGDEKEGQTKRATTPTKARSNSVNNPNDDQEIDQETPVIKTLKFYEKKAKDDHHTSPRPQPDSETRGGIEDLEKGPLHRNTDDDPDSKTNTEDRPSIIIIRNTNNCAPNLTLNIHNQVGRGELYMVAILGIVLQFGVLVYCGLTTSYLRLPKDGNPVDDYAFPCTASGTLLMVSGMLLCAHVVENSTEEKRYRPRFGRRARVVWLQRSGTVNDQDFKPFAIFPQDAQALVTTSHRASGQQGPDRATENKFQESITQESITVAGVLASICGFIIQFTGLRGMHWSASVAQLAAIIIMTILRAWVRRNLAKNPKAFPLVAGHELDWLTMTFGNHLEAPWFQTSKASDGTGGRSRGGDNSLGWKVIALPHKNKGHTAAWGKCSDSCSSAYRLLKIRRDLGELAGWHGPASQEAISLARAIEVMMDTLFGPDSVGAEFTWSLTALKPFKKSGYESISFHVTRNEGKWKAYSDEIEAALSLWLYSDKSECPKDDAWLRANGTPAKPSLQLLGPYTAALYRDLQWWMPDGAVRVIEVDDPDSTDKSNMVEVEAHRVVGFASNVKTSPSLDVDICQYQRKTPTSPSKDAPLAVESYSPLKTLYAQYMFSAFMWAAAKTIQKPNEDRADVRLAQKDGTSGDSVWQSITLHSTQLSKITQDIQATGLGNLEEIYQAIIPPLSASNKLPR</sequence>